<organism evidence="15 16">
    <name type="scientific">Candidatus Aphodenecus pullistercoris</name>
    <dbReference type="NCBI Taxonomy" id="2840669"/>
    <lineage>
        <taxon>Bacteria</taxon>
        <taxon>Pseudomonadati</taxon>
        <taxon>Spirochaetota</taxon>
        <taxon>Spirochaetia</taxon>
        <taxon>Spirochaetales</taxon>
        <taxon>Candidatus Aphodenecus</taxon>
    </lineage>
</organism>
<dbReference type="PANTHER" id="PTHR11946:SF93">
    <property type="entry name" value="VALINE--TRNA LIGASE, CHLOROPLASTIC_MITOCHONDRIAL 2"/>
    <property type="match status" value="1"/>
</dbReference>
<dbReference type="Gene3D" id="1.10.287.380">
    <property type="entry name" value="Valyl-tRNA synthetase, C-terminal domain"/>
    <property type="match status" value="1"/>
</dbReference>
<dbReference type="Pfam" id="PF08264">
    <property type="entry name" value="Anticodon_1"/>
    <property type="match status" value="1"/>
</dbReference>
<dbReference type="CDD" id="cd07962">
    <property type="entry name" value="Anticodon_Ia_Val"/>
    <property type="match status" value="1"/>
</dbReference>
<name>A0A9D9E9E6_9SPIR</name>
<evidence type="ECO:0000313" key="16">
    <source>
        <dbReference type="Proteomes" id="UP000823633"/>
    </source>
</evidence>
<keyword evidence="8 11" id="KW-0175">Coiled coil</keyword>
<dbReference type="InterPro" id="IPR001412">
    <property type="entry name" value="aa-tRNA-synth_I_CS"/>
</dbReference>
<dbReference type="Gene3D" id="1.10.730.10">
    <property type="entry name" value="Isoleucyl-tRNA Synthetase, Domain 1"/>
    <property type="match status" value="1"/>
</dbReference>
<evidence type="ECO:0000259" key="12">
    <source>
        <dbReference type="Pfam" id="PF00133"/>
    </source>
</evidence>
<dbReference type="Pfam" id="PF00133">
    <property type="entry name" value="tRNA-synt_1"/>
    <property type="match status" value="1"/>
</dbReference>
<dbReference type="InterPro" id="IPR009080">
    <property type="entry name" value="tRNAsynth_Ia_anticodon-bd"/>
</dbReference>
<keyword evidence="5 11" id="KW-0547">Nucleotide-binding</keyword>
<dbReference type="Pfam" id="PF10458">
    <property type="entry name" value="Val_tRNA-synt_C"/>
    <property type="match status" value="1"/>
</dbReference>
<evidence type="ECO:0000256" key="1">
    <source>
        <dbReference type="ARBA" id="ARBA00004496"/>
    </source>
</evidence>
<dbReference type="GO" id="GO:0004832">
    <property type="term" value="F:valine-tRNA ligase activity"/>
    <property type="evidence" value="ECO:0007669"/>
    <property type="project" value="UniProtKB-UniRule"/>
</dbReference>
<dbReference type="CDD" id="cd00817">
    <property type="entry name" value="ValRS_core"/>
    <property type="match status" value="1"/>
</dbReference>
<gene>
    <name evidence="11" type="primary">valS</name>
    <name evidence="15" type="ORF">IAC42_06830</name>
</gene>
<dbReference type="InterPro" id="IPR002303">
    <property type="entry name" value="Valyl-tRNA_ligase"/>
</dbReference>
<sequence>MKAVELSKTYNPKDFEDQIYNAWLEAKAFAPAKDGEGHFTVVMPPPNVTGILHMGHALNNTLQDIIVRYKRMKGVRTLWVPGTDHAGIATQNVVERQLAKEGLRRQDLGREKFVERTWQVKDKHHAIITSQLKKMGCSCDWDHERFTMDEGLSRAVREAFVTLYERGLIYRGKYLVNYCPKCGTALADDEVEYENMPGKLYDVRYPYADGSGFITVATTRPETMFGDVAVAVNPEDERYTSLVGKELLLPLTQRRIPIIADGFVDKDFGTGMVKITPAHDPNDWECGRRHGLEAINLLNPDGTLNANVPEKYRGLDPVAARKLVVEDLKEGGYLVKETDHAHDVGHCYRCHTVVEPYLSDQWFVSMHGMADKALEALRKGDIVFYPKRWENTYTHWMETIRDWCISRQLWWGHRIPVWYCQDCGEMVVSRTDVAECPKCHSHKLEQDPDVLDTWFSSWLWPFSTLGWPEDTQDLKDFFPTSTLVSAYDIIFFWISRMIMSSEEFMGQAPFRDIVITGLVRDKQGRKMSKSLGNGIDPLEVIDLYGADAMKFTLCYLAAQGQDVQIDMDSFKMGSRFANKIWNATRFLLMNIEGRSIVPIMADRLSAMDKWIYTRLNRTIEAIDKAMEGYRFNDAAQAVYAFFWNDFCDWYVEAAKQRLLGGSDEEKDLGVSIMLDLLAKSMRLMHPFLSFVSEEIWQQLPTTEGMLVSQSFPTVDPSLDFASEEALVGQLQEAVRIVRATRSQLSIAPERKFQVVIRPSADFKGVELFGEEADLMASFMGASSLVIDREGKVDVSSAFPASAIGYEVFSFVREAIDVDAEIVRLEGEIAKARKSLEGSLKKLENPAFIQNAKPEAVEKEKGKKAEFEEKISKSLEHIELLKKLQ</sequence>
<accession>A0A9D9E9E6</accession>
<dbReference type="GO" id="GO:0002161">
    <property type="term" value="F:aminoacyl-tRNA deacylase activity"/>
    <property type="evidence" value="ECO:0007669"/>
    <property type="project" value="InterPro"/>
</dbReference>
<comment type="domain">
    <text evidence="11">ValRS has two distinct active sites: one for aminoacylation and one for editing. The misactivated threonine is translocated from the active site to the editing site.</text>
</comment>
<dbReference type="SUPFAM" id="SSF52374">
    <property type="entry name" value="Nucleotidylyl transferase"/>
    <property type="match status" value="1"/>
</dbReference>
<dbReference type="Gene3D" id="3.90.740.10">
    <property type="entry name" value="Valyl/Leucyl/Isoleucyl-tRNA synthetase, editing domain"/>
    <property type="match status" value="2"/>
</dbReference>
<comment type="similarity">
    <text evidence="11">Belongs to the class-I aminoacyl-tRNA synthetase family. ValS type 1 subfamily.</text>
</comment>
<evidence type="ECO:0000256" key="2">
    <source>
        <dbReference type="ARBA" id="ARBA00011245"/>
    </source>
</evidence>
<keyword evidence="7 11" id="KW-0648">Protein biosynthesis</keyword>
<dbReference type="SUPFAM" id="SSF50677">
    <property type="entry name" value="ValRS/IleRS/LeuRS editing domain"/>
    <property type="match status" value="1"/>
</dbReference>
<feature type="binding site" evidence="11">
    <location>
        <position position="529"/>
    </location>
    <ligand>
        <name>ATP</name>
        <dbReference type="ChEBI" id="CHEBI:30616"/>
    </ligand>
</feature>
<evidence type="ECO:0000256" key="9">
    <source>
        <dbReference type="ARBA" id="ARBA00023146"/>
    </source>
</evidence>
<reference evidence="15" key="1">
    <citation type="submission" date="2020-10" db="EMBL/GenBank/DDBJ databases">
        <authorList>
            <person name="Gilroy R."/>
        </authorList>
    </citation>
    <scope>NUCLEOTIDE SEQUENCE</scope>
    <source>
        <strain evidence="15">11167</strain>
    </source>
</reference>
<evidence type="ECO:0000256" key="10">
    <source>
        <dbReference type="ARBA" id="ARBA00047552"/>
    </source>
</evidence>
<proteinExistence type="inferred from homology"/>
<dbReference type="FunFam" id="3.40.50.620:FF:000032">
    <property type="entry name" value="Valine--tRNA ligase"/>
    <property type="match status" value="1"/>
</dbReference>
<comment type="caution">
    <text evidence="15">The sequence shown here is derived from an EMBL/GenBank/DDBJ whole genome shotgun (WGS) entry which is preliminary data.</text>
</comment>
<feature type="short sequence motif" description="'HIGH' region" evidence="11">
    <location>
        <begin position="46"/>
        <end position="56"/>
    </location>
</feature>
<keyword evidence="4 11" id="KW-0436">Ligase</keyword>
<dbReference type="Gene3D" id="3.40.50.620">
    <property type="entry name" value="HUPs"/>
    <property type="match status" value="2"/>
</dbReference>
<dbReference type="HAMAP" id="MF_02004">
    <property type="entry name" value="Val_tRNA_synth_type1"/>
    <property type="match status" value="1"/>
</dbReference>
<keyword evidence="9 11" id="KW-0030">Aminoacyl-tRNA synthetase</keyword>
<dbReference type="GO" id="GO:0005829">
    <property type="term" value="C:cytosol"/>
    <property type="evidence" value="ECO:0007669"/>
    <property type="project" value="TreeGrafter"/>
</dbReference>
<reference evidence="15" key="2">
    <citation type="journal article" date="2021" name="PeerJ">
        <title>Extensive microbial diversity within the chicken gut microbiome revealed by metagenomics and culture.</title>
        <authorList>
            <person name="Gilroy R."/>
            <person name="Ravi A."/>
            <person name="Getino M."/>
            <person name="Pursley I."/>
            <person name="Horton D.L."/>
            <person name="Alikhan N.F."/>
            <person name="Baker D."/>
            <person name="Gharbi K."/>
            <person name="Hall N."/>
            <person name="Watson M."/>
            <person name="Adriaenssens E.M."/>
            <person name="Foster-Nyarko E."/>
            <person name="Jarju S."/>
            <person name="Secka A."/>
            <person name="Antonio M."/>
            <person name="Oren A."/>
            <person name="Chaudhuri R.R."/>
            <person name="La Ragione R."/>
            <person name="Hildebrand F."/>
            <person name="Pallen M.J."/>
        </authorList>
    </citation>
    <scope>NUCLEOTIDE SEQUENCE</scope>
    <source>
        <strain evidence="15">11167</strain>
    </source>
</reference>
<dbReference type="SUPFAM" id="SSF47323">
    <property type="entry name" value="Anticodon-binding domain of a subclass of class I aminoacyl-tRNA synthetases"/>
    <property type="match status" value="1"/>
</dbReference>
<dbReference type="InterPro" id="IPR002300">
    <property type="entry name" value="aa-tRNA-synth_Ia"/>
</dbReference>
<dbReference type="GO" id="GO:0006438">
    <property type="term" value="P:valyl-tRNA aminoacylation"/>
    <property type="evidence" value="ECO:0007669"/>
    <property type="project" value="UniProtKB-UniRule"/>
</dbReference>
<dbReference type="Proteomes" id="UP000823633">
    <property type="component" value="Unassembled WGS sequence"/>
</dbReference>
<feature type="domain" description="Valyl-tRNA synthetase tRNA-binding arm" evidence="14">
    <location>
        <begin position="816"/>
        <end position="873"/>
    </location>
</feature>
<dbReference type="PROSITE" id="PS00178">
    <property type="entry name" value="AA_TRNA_LIGASE_I"/>
    <property type="match status" value="1"/>
</dbReference>
<feature type="short sequence motif" description="'KMSKS' region" evidence="11">
    <location>
        <begin position="526"/>
        <end position="530"/>
    </location>
</feature>
<dbReference type="InterPro" id="IPR019499">
    <property type="entry name" value="Val-tRNA_synth_tRNA-bd"/>
</dbReference>
<dbReference type="NCBIfam" id="NF004349">
    <property type="entry name" value="PRK05729.1"/>
    <property type="match status" value="1"/>
</dbReference>
<evidence type="ECO:0000256" key="4">
    <source>
        <dbReference type="ARBA" id="ARBA00022598"/>
    </source>
</evidence>
<dbReference type="AlphaFoldDB" id="A0A9D9E9E6"/>
<evidence type="ECO:0000256" key="8">
    <source>
        <dbReference type="ARBA" id="ARBA00023054"/>
    </source>
</evidence>
<dbReference type="InterPro" id="IPR014729">
    <property type="entry name" value="Rossmann-like_a/b/a_fold"/>
</dbReference>
<evidence type="ECO:0000256" key="6">
    <source>
        <dbReference type="ARBA" id="ARBA00022840"/>
    </source>
</evidence>
<comment type="subunit">
    <text evidence="2 11">Monomer.</text>
</comment>
<dbReference type="FunFam" id="3.40.50.620:FF:000098">
    <property type="entry name" value="Valine--tRNA ligase"/>
    <property type="match status" value="1"/>
</dbReference>
<dbReference type="InterPro" id="IPR013155">
    <property type="entry name" value="M/V/L/I-tRNA-synth_anticd-bd"/>
</dbReference>
<dbReference type="InterPro" id="IPR009008">
    <property type="entry name" value="Val/Leu/Ile-tRNA-synth_edit"/>
</dbReference>
<evidence type="ECO:0000256" key="7">
    <source>
        <dbReference type="ARBA" id="ARBA00022917"/>
    </source>
</evidence>
<feature type="domain" description="Aminoacyl-tRNA synthetase class Ia" evidence="12">
    <location>
        <begin position="18"/>
        <end position="566"/>
    </location>
</feature>
<dbReference type="PRINTS" id="PR00986">
    <property type="entry name" value="TRNASYNTHVAL"/>
</dbReference>
<comment type="domain">
    <text evidence="11">The C-terminal coiled-coil domain is crucial for aminoacylation activity.</text>
</comment>
<dbReference type="EC" id="6.1.1.9" evidence="11"/>
<evidence type="ECO:0000259" key="13">
    <source>
        <dbReference type="Pfam" id="PF08264"/>
    </source>
</evidence>
<evidence type="ECO:0000256" key="3">
    <source>
        <dbReference type="ARBA" id="ARBA00022490"/>
    </source>
</evidence>
<keyword evidence="3 11" id="KW-0963">Cytoplasm</keyword>
<comment type="function">
    <text evidence="11">Catalyzes the attachment of valine to tRNA(Val). As ValRS can inadvertently accommodate and process structurally similar amino acids such as threonine, to avoid such errors, it has a 'posttransfer' editing activity that hydrolyzes mischarged Thr-tRNA(Val) in a tRNA-dependent manner.</text>
</comment>
<dbReference type="InterPro" id="IPR010978">
    <property type="entry name" value="tRNA-bd_arm"/>
</dbReference>
<evidence type="ECO:0000256" key="11">
    <source>
        <dbReference type="HAMAP-Rule" id="MF_02004"/>
    </source>
</evidence>
<evidence type="ECO:0000256" key="5">
    <source>
        <dbReference type="ARBA" id="ARBA00022741"/>
    </source>
</evidence>
<dbReference type="EMBL" id="JADIMU010000044">
    <property type="protein sequence ID" value="MBO8443458.1"/>
    <property type="molecule type" value="Genomic_DNA"/>
</dbReference>
<keyword evidence="6 11" id="KW-0067">ATP-binding</keyword>
<dbReference type="PANTHER" id="PTHR11946">
    <property type="entry name" value="VALYL-TRNA SYNTHETASES"/>
    <property type="match status" value="1"/>
</dbReference>
<dbReference type="NCBIfam" id="TIGR00422">
    <property type="entry name" value="valS"/>
    <property type="match status" value="1"/>
</dbReference>
<dbReference type="InterPro" id="IPR033705">
    <property type="entry name" value="Anticodon_Ia_Val"/>
</dbReference>
<dbReference type="InterPro" id="IPR037118">
    <property type="entry name" value="Val-tRNA_synth_C_sf"/>
</dbReference>
<comment type="subcellular location">
    <subcellularLocation>
        <location evidence="1 11">Cytoplasm</location>
    </subcellularLocation>
</comment>
<protein>
    <recommendedName>
        <fullName evidence="11">Valine--tRNA ligase</fullName>
        <ecNumber evidence="11">6.1.1.9</ecNumber>
    </recommendedName>
    <alternativeName>
        <fullName evidence="11">Valyl-tRNA synthetase</fullName>
        <shortName evidence="11">ValRS</shortName>
    </alternativeName>
</protein>
<feature type="domain" description="Methionyl/Valyl/Leucyl/Isoleucyl-tRNA synthetase anticodon-binding" evidence="13">
    <location>
        <begin position="608"/>
        <end position="755"/>
    </location>
</feature>
<comment type="catalytic activity">
    <reaction evidence="10 11">
        <text>tRNA(Val) + L-valine + ATP = L-valyl-tRNA(Val) + AMP + diphosphate</text>
        <dbReference type="Rhea" id="RHEA:10704"/>
        <dbReference type="Rhea" id="RHEA-COMP:9672"/>
        <dbReference type="Rhea" id="RHEA-COMP:9708"/>
        <dbReference type="ChEBI" id="CHEBI:30616"/>
        <dbReference type="ChEBI" id="CHEBI:33019"/>
        <dbReference type="ChEBI" id="CHEBI:57762"/>
        <dbReference type="ChEBI" id="CHEBI:78442"/>
        <dbReference type="ChEBI" id="CHEBI:78537"/>
        <dbReference type="ChEBI" id="CHEBI:456215"/>
        <dbReference type="EC" id="6.1.1.9"/>
    </reaction>
</comment>
<dbReference type="GO" id="GO:0005524">
    <property type="term" value="F:ATP binding"/>
    <property type="evidence" value="ECO:0007669"/>
    <property type="project" value="UniProtKB-UniRule"/>
</dbReference>
<evidence type="ECO:0000259" key="14">
    <source>
        <dbReference type="Pfam" id="PF10458"/>
    </source>
</evidence>
<dbReference type="SUPFAM" id="SSF46589">
    <property type="entry name" value="tRNA-binding arm"/>
    <property type="match status" value="1"/>
</dbReference>
<evidence type="ECO:0000313" key="15">
    <source>
        <dbReference type="EMBL" id="MBO8443458.1"/>
    </source>
</evidence>